<dbReference type="Pfam" id="PF07995">
    <property type="entry name" value="GSDH"/>
    <property type="match status" value="1"/>
</dbReference>
<organism evidence="3">
    <name type="scientific">marine sediment metagenome</name>
    <dbReference type="NCBI Taxonomy" id="412755"/>
    <lineage>
        <taxon>unclassified sequences</taxon>
        <taxon>metagenomes</taxon>
        <taxon>ecological metagenomes</taxon>
    </lineage>
</organism>
<dbReference type="InterPro" id="IPR011042">
    <property type="entry name" value="6-blade_b-propeller_TolB-like"/>
</dbReference>
<sequence>MKLSKKRKYTAIKALTFAILSTQAVTSFAGSAEVEENLSKLKMPAGFKVEVYADVPGARQMTLGTNGNVYVGTRGKNVYAVVDKDKDHKADQVVTILDDLNVGNGVAMYRGNLYVAEQHRITRYAAPDFDLNLPFKQMREVIYDKLPDKFHHGWRYIAFGPDEKLYVTIGAPCNICNPEGIEASIIRMNADGSDVETYAKGVRNSVGMDFQPGTNTLHFTDNGVDMMGNDIPHDEFNAAPKKGMHFGFPFYAGGDARQQDWASKVAPKDVAYPVAEFQAHSANLGFKFYTGQQFPSEYQGDAIVAQHGSWNRDTPVGYQLMRVKYDAQHNVESSEVFIDGWLNNGEVWGRPTDVLQMPDGSLLISDDYNGVIYRVSYGEQATASAVLSKESGKVLNNLQMPESSISHYDGRVFITEIGEFGKNGDGKVTILNKDGSTKTLADDLNDPKGIDMFNNQLYIADVDHIVRVDFDGKKTIIAKPSDFQDKPIFLNDIEIDGLGNVFVSDSGDDNGKHGAIYKITPAGKVIQIVNDKSGIKRPNGLLMDGPNKLLVADFGTGKLFQVTFNGMSSKPKSKVSLLNSGFGGADGLVRDTDGVLYISDWANGKVWQLSEPKATPQLISEGHQSAADIALSVDGKYILMPDMKAGQLIPLSIK</sequence>
<proteinExistence type="predicted"/>
<reference evidence="3" key="1">
    <citation type="journal article" date="2015" name="Nature">
        <title>Complex archaea that bridge the gap between prokaryotes and eukaryotes.</title>
        <authorList>
            <person name="Spang A."/>
            <person name="Saw J.H."/>
            <person name="Jorgensen S.L."/>
            <person name="Zaremba-Niedzwiedzka K."/>
            <person name="Martijn J."/>
            <person name="Lind A.E."/>
            <person name="van Eijk R."/>
            <person name="Schleper C."/>
            <person name="Guy L."/>
            <person name="Ettema T.J."/>
        </authorList>
    </citation>
    <scope>NUCLEOTIDE SEQUENCE</scope>
</reference>
<dbReference type="PANTHER" id="PTHR33546">
    <property type="entry name" value="LARGE, MULTIFUNCTIONAL SECRETED PROTEIN-RELATED"/>
    <property type="match status" value="1"/>
</dbReference>
<dbReference type="Gene3D" id="2.120.10.30">
    <property type="entry name" value="TolB, C-terminal domain"/>
    <property type="match status" value="2"/>
</dbReference>
<evidence type="ECO:0008006" key="4">
    <source>
        <dbReference type="Google" id="ProtNLM"/>
    </source>
</evidence>
<dbReference type="SUPFAM" id="SSF50952">
    <property type="entry name" value="Soluble quinoprotein glucose dehydrogenase"/>
    <property type="match status" value="1"/>
</dbReference>
<feature type="domain" description="SMP-30/Gluconolactonase/LRE-like region" evidence="2">
    <location>
        <begin position="455"/>
        <end position="611"/>
    </location>
</feature>
<feature type="domain" description="Glucose/Sorbosone dehydrogenase" evidence="1">
    <location>
        <begin position="139"/>
        <end position="373"/>
    </location>
</feature>
<dbReference type="Pfam" id="PF08450">
    <property type="entry name" value="SGL"/>
    <property type="match status" value="1"/>
</dbReference>
<evidence type="ECO:0000313" key="3">
    <source>
        <dbReference type="EMBL" id="KKN80463.1"/>
    </source>
</evidence>
<protein>
    <recommendedName>
        <fullName evidence="4">Glucose/Sorbosone dehydrogenase domain-containing protein</fullName>
    </recommendedName>
</protein>
<dbReference type="InterPro" id="IPR011041">
    <property type="entry name" value="Quinoprot_gluc/sorb_DH_b-prop"/>
</dbReference>
<gene>
    <name evidence="3" type="ORF">LCGC14_0329080</name>
</gene>
<dbReference type="AlphaFoldDB" id="A0A0F9WP41"/>
<accession>A0A0F9WP41</accession>
<dbReference type="PANTHER" id="PTHR33546:SF1">
    <property type="entry name" value="LARGE, MULTIFUNCTIONAL SECRETED PROTEIN"/>
    <property type="match status" value="1"/>
</dbReference>
<name>A0A0F9WP41_9ZZZZ</name>
<comment type="caution">
    <text evidence="3">The sequence shown here is derived from an EMBL/GenBank/DDBJ whole genome shotgun (WGS) entry which is preliminary data.</text>
</comment>
<evidence type="ECO:0000259" key="1">
    <source>
        <dbReference type="Pfam" id="PF07995"/>
    </source>
</evidence>
<evidence type="ECO:0000259" key="2">
    <source>
        <dbReference type="Pfam" id="PF08450"/>
    </source>
</evidence>
<dbReference type="InterPro" id="IPR012938">
    <property type="entry name" value="Glc/Sorbosone_DH"/>
</dbReference>
<dbReference type="SUPFAM" id="SSF63829">
    <property type="entry name" value="Calcium-dependent phosphotriesterase"/>
    <property type="match status" value="1"/>
</dbReference>
<dbReference type="InterPro" id="IPR013658">
    <property type="entry name" value="SGL"/>
</dbReference>
<dbReference type="EMBL" id="LAZR01000230">
    <property type="protein sequence ID" value="KKN80463.1"/>
    <property type="molecule type" value="Genomic_DNA"/>
</dbReference>